<keyword evidence="5" id="KW-0328">Glycosyltransferase</keyword>
<accession>A0AAN7ZSK4</accession>
<dbReference type="Pfam" id="PF10250">
    <property type="entry name" value="O-FucT"/>
    <property type="match status" value="1"/>
</dbReference>
<evidence type="ECO:0000256" key="2">
    <source>
        <dbReference type="ARBA" id="ARBA00004555"/>
    </source>
</evidence>
<keyword evidence="6" id="KW-0808">Transferase</keyword>
<evidence type="ECO:0000256" key="19">
    <source>
        <dbReference type="SAM" id="SignalP"/>
    </source>
</evidence>
<evidence type="ECO:0000256" key="1">
    <source>
        <dbReference type="ARBA" id="ARBA00004240"/>
    </source>
</evidence>
<sequence length="410" mass="48437">MPNRLIANSLLFIIFLKTILMNEVCEINQNSCKITKYRYIFYDVNPPEGFNLRRDVYMRFAIFAHKLKNTELSNFKLVLPPWTNLYHWKKKVSTQIPWSHFFDLKSLKRFSPVIEMYEFFDEVNYKFTKTKIDEVYVLQHFREMFQTGNFEDKMLIEDCIRKPKTNFYYYNNITSDNIKCLSFHGYASDLKKILKPSNAQTILFDHAEVALHDRFGDNIYWKARRSMRFSNELKRFAAVFRSKYLNSSDLADGTILPDDWEAETGKRTAKGGPYLSVHLRRRDFAIGRTKDVPNIEEAASQIIELLRKLNLNVVFIATDATIKEYEQLERLLSDYKVHRFFGVESLTDGAVAIIDQIICSHAQYFVGTHESTFTFRIQEEREIMGFPEHTTFNRLCGDTCEKPSIWRIVY</sequence>
<dbReference type="FunFam" id="3.40.50.11350:FF:000002">
    <property type="entry name" value="GDP-fucose protein O-fucosyltransferase 2"/>
    <property type="match status" value="1"/>
</dbReference>
<evidence type="ECO:0000313" key="21">
    <source>
        <dbReference type="Proteomes" id="UP001329430"/>
    </source>
</evidence>
<evidence type="ECO:0000256" key="11">
    <source>
        <dbReference type="ARBA" id="ARBA00023180"/>
    </source>
</evidence>
<comment type="caution">
    <text evidence="20">The sequence shown here is derived from an EMBL/GenBank/DDBJ whole genome shotgun (WGS) entry which is preliminary data.</text>
</comment>
<evidence type="ECO:0000256" key="12">
    <source>
        <dbReference type="ARBA" id="ARBA00023253"/>
    </source>
</evidence>
<comment type="pathway">
    <text evidence="3">Protein modification; protein glycosylation.</text>
</comment>
<evidence type="ECO:0000256" key="3">
    <source>
        <dbReference type="ARBA" id="ARBA00004922"/>
    </source>
</evidence>
<evidence type="ECO:0000256" key="8">
    <source>
        <dbReference type="ARBA" id="ARBA00022824"/>
    </source>
</evidence>
<evidence type="ECO:0000256" key="18">
    <source>
        <dbReference type="ARBA" id="ARBA00048647"/>
    </source>
</evidence>
<feature type="chain" id="PRO_5042820789" description="GDP-fucose protein O-fucosyltransferase 2" evidence="19">
    <location>
        <begin position="22"/>
        <end position="410"/>
    </location>
</feature>
<evidence type="ECO:0000256" key="5">
    <source>
        <dbReference type="ARBA" id="ARBA00022676"/>
    </source>
</evidence>
<protein>
    <recommendedName>
        <fullName evidence="15">GDP-fucose protein O-fucosyltransferase 2</fullName>
        <ecNumber evidence="4">2.4.1.221</ecNumber>
    </recommendedName>
    <alternativeName>
        <fullName evidence="16">Peptide-O-fucosyltransferase 2</fullName>
    </alternativeName>
</protein>
<dbReference type="PANTHER" id="PTHR13398">
    <property type="entry name" value="GDP-FUCOSE PROTEIN O-FUCOSYLTRANSFERASE 2"/>
    <property type="match status" value="1"/>
</dbReference>
<dbReference type="Proteomes" id="UP001329430">
    <property type="component" value="Chromosome 2"/>
</dbReference>
<dbReference type="GO" id="GO:0046922">
    <property type="term" value="F:peptide-O-fucosyltransferase activity"/>
    <property type="evidence" value="ECO:0007669"/>
    <property type="project" value="UniProtKB-EC"/>
</dbReference>
<comment type="catalytic activity">
    <reaction evidence="18">
        <text>L-seryl-[protein] + GDP-beta-L-fucose = 3-O-(alpha-L-fucosyl)-L-seryl-[protein] + GDP + H(+)</text>
        <dbReference type="Rhea" id="RHEA:63644"/>
        <dbReference type="Rhea" id="RHEA-COMP:9863"/>
        <dbReference type="Rhea" id="RHEA-COMP:17914"/>
        <dbReference type="ChEBI" id="CHEBI:15378"/>
        <dbReference type="ChEBI" id="CHEBI:29999"/>
        <dbReference type="ChEBI" id="CHEBI:57273"/>
        <dbReference type="ChEBI" id="CHEBI:58189"/>
        <dbReference type="ChEBI" id="CHEBI:189632"/>
        <dbReference type="EC" id="2.4.1.221"/>
    </reaction>
    <physiologicalReaction direction="left-to-right" evidence="18">
        <dbReference type="Rhea" id="RHEA:63645"/>
    </physiologicalReaction>
</comment>
<name>A0AAN7ZSK4_9COLE</name>
<dbReference type="InterPro" id="IPR019378">
    <property type="entry name" value="GDP-Fuc_O-FucTrfase"/>
</dbReference>
<comment type="catalytic activity">
    <reaction evidence="17">
        <text>L-threonyl-[protein] + GDP-beta-L-fucose = 3-O-(alpha-L-fucosyl)-L-threonyl-[protein] + GDP + H(+)</text>
        <dbReference type="Rhea" id="RHEA:70491"/>
        <dbReference type="Rhea" id="RHEA-COMP:11060"/>
        <dbReference type="Rhea" id="RHEA-COMP:17915"/>
        <dbReference type="ChEBI" id="CHEBI:15378"/>
        <dbReference type="ChEBI" id="CHEBI:30013"/>
        <dbReference type="ChEBI" id="CHEBI:57273"/>
        <dbReference type="ChEBI" id="CHEBI:58189"/>
        <dbReference type="ChEBI" id="CHEBI:189631"/>
        <dbReference type="EC" id="2.4.1.221"/>
    </reaction>
    <physiologicalReaction direction="left-to-right" evidence="17">
        <dbReference type="Rhea" id="RHEA:70492"/>
    </physiologicalReaction>
</comment>
<evidence type="ECO:0000256" key="17">
    <source>
        <dbReference type="ARBA" id="ARBA00047273"/>
    </source>
</evidence>
<keyword evidence="12" id="KW-0294">Fucose metabolism</keyword>
<gene>
    <name evidence="20" type="ORF">RI129_002058</name>
</gene>
<evidence type="ECO:0000256" key="16">
    <source>
        <dbReference type="ARBA" id="ARBA00033083"/>
    </source>
</evidence>
<keyword evidence="9" id="KW-0333">Golgi apparatus</keyword>
<evidence type="ECO:0000256" key="4">
    <source>
        <dbReference type="ARBA" id="ARBA00012196"/>
    </source>
</evidence>
<dbReference type="InterPro" id="IPR045130">
    <property type="entry name" value="OFUT2-like"/>
</dbReference>
<dbReference type="EC" id="2.4.1.221" evidence="4"/>
<organism evidence="20 21">
    <name type="scientific">Pyrocoelia pectoralis</name>
    <dbReference type="NCBI Taxonomy" id="417401"/>
    <lineage>
        <taxon>Eukaryota</taxon>
        <taxon>Metazoa</taxon>
        <taxon>Ecdysozoa</taxon>
        <taxon>Arthropoda</taxon>
        <taxon>Hexapoda</taxon>
        <taxon>Insecta</taxon>
        <taxon>Pterygota</taxon>
        <taxon>Neoptera</taxon>
        <taxon>Endopterygota</taxon>
        <taxon>Coleoptera</taxon>
        <taxon>Polyphaga</taxon>
        <taxon>Elateriformia</taxon>
        <taxon>Elateroidea</taxon>
        <taxon>Lampyridae</taxon>
        <taxon>Lampyrinae</taxon>
        <taxon>Pyrocoelia</taxon>
    </lineage>
</organism>
<comment type="similarity">
    <text evidence="14">Belongs to the glycosyltransferase 68 family.</text>
</comment>
<dbReference type="GO" id="GO:0005794">
    <property type="term" value="C:Golgi apparatus"/>
    <property type="evidence" value="ECO:0007669"/>
    <property type="project" value="UniProtKB-SubCell"/>
</dbReference>
<reference evidence="20 21" key="1">
    <citation type="journal article" date="2024" name="Insects">
        <title>An Improved Chromosome-Level Genome Assembly of the Firefly Pyrocoelia pectoralis.</title>
        <authorList>
            <person name="Fu X."/>
            <person name="Meyer-Rochow V.B."/>
            <person name="Ballantyne L."/>
            <person name="Zhu X."/>
        </authorList>
    </citation>
    <scope>NUCLEOTIDE SEQUENCE [LARGE SCALE GENOMIC DNA]</scope>
    <source>
        <strain evidence="20">XCY_ONT2</strain>
    </source>
</reference>
<evidence type="ECO:0000313" key="20">
    <source>
        <dbReference type="EMBL" id="KAK5647166.1"/>
    </source>
</evidence>
<keyword evidence="13" id="KW-0119">Carbohydrate metabolism</keyword>
<dbReference type="CDD" id="cd11298">
    <property type="entry name" value="O-FucT-2"/>
    <property type="match status" value="1"/>
</dbReference>
<evidence type="ECO:0000256" key="9">
    <source>
        <dbReference type="ARBA" id="ARBA00023034"/>
    </source>
</evidence>
<dbReference type="GO" id="GO:0006004">
    <property type="term" value="P:fucose metabolic process"/>
    <property type="evidence" value="ECO:0007669"/>
    <property type="project" value="UniProtKB-KW"/>
</dbReference>
<keyword evidence="8" id="KW-0256">Endoplasmic reticulum</keyword>
<keyword evidence="11" id="KW-0325">Glycoprotein</keyword>
<dbReference type="EMBL" id="JAVRBK010000002">
    <property type="protein sequence ID" value="KAK5647166.1"/>
    <property type="molecule type" value="Genomic_DNA"/>
</dbReference>
<dbReference type="Gene3D" id="3.40.50.11340">
    <property type="match status" value="1"/>
</dbReference>
<evidence type="ECO:0000256" key="7">
    <source>
        <dbReference type="ARBA" id="ARBA00022729"/>
    </source>
</evidence>
<dbReference type="Gene3D" id="3.40.50.11350">
    <property type="match status" value="1"/>
</dbReference>
<dbReference type="AlphaFoldDB" id="A0AAN7ZSK4"/>
<keyword evidence="10" id="KW-1015">Disulfide bond</keyword>
<evidence type="ECO:0000256" key="13">
    <source>
        <dbReference type="ARBA" id="ARBA00023277"/>
    </source>
</evidence>
<comment type="subcellular location">
    <subcellularLocation>
        <location evidence="1">Endoplasmic reticulum</location>
    </subcellularLocation>
    <subcellularLocation>
        <location evidence="2">Golgi apparatus</location>
    </subcellularLocation>
</comment>
<evidence type="ECO:0000256" key="14">
    <source>
        <dbReference type="ARBA" id="ARBA00025803"/>
    </source>
</evidence>
<feature type="signal peptide" evidence="19">
    <location>
        <begin position="1"/>
        <end position="21"/>
    </location>
</feature>
<evidence type="ECO:0000256" key="15">
    <source>
        <dbReference type="ARBA" id="ARBA00026232"/>
    </source>
</evidence>
<keyword evidence="7 19" id="KW-0732">Signal</keyword>
<evidence type="ECO:0000256" key="6">
    <source>
        <dbReference type="ARBA" id="ARBA00022679"/>
    </source>
</evidence>
<evidence type="ECO:0000256" key="10">
    <source>
        <dbReference type="ARBA" id="ARBA00023157"/>
    </source>
</evidence>
<dbReference type="PANTHER" id="PTHR13398:SF0">
    <property type="entry name" value="GDP-FUCOSE PROTEIN O-FUCOSYLTRANSFERASE 2"/>
    <property type="match status" value="1"/>
</dbReference>
<keyword evidence="21" id="KW-1185">Reference proteome</keyword>
<proteinExistence type="inferred from homology"/>
<dbReference type="GO" id="GO:0005783">
    <property type="term" value="C:endoplasmic reticulum"/>
    <property type="evidence" value="ECO:0007669"/>
    <property type="project" value="UniProtKB-SubCell"/>
</dbReference>